<comment type="caution">
    <text evidence="3">The sequence shown here is derived from an EMBL/GenBank/DDBJ whole genome shotgun (WGS) entry which is preliminary data.</text>
</comment>
<evidence type="ECO:0000313" key="3">
    <source>
        <dbReference type="EMBL" id="KVI10883.1"/>
    </source>
</evidence>
<reference evidence="3 4" key="1">
    <citation type="journal article" date="2016" name="Sci. Rep.">
        <title>The genome sequence of the outbreeding globe artichoke constructed de novo incorporating a phase-aware low-pass sequencing strategy of F1 progeny.</title>
        <authorList>
            <person name="Scaglione D."/>
            <person name="Reyes-Chin-Wo S."/>
            <person name="Acquadro A."/>
            <person name="Froenicke L."/>
            <person name="Portis E."/>
            <person name="Beitel C."/>
            <person name="Tirone M."/>
            <person name="Mauro R."/>
            <person name="Lo Monaco A."/>
            <person name="Mauromicale G."/>
            <person name="Faccioli P."/>
            <person name="Cattivelli L."/>
            <person name="Rieseberg L."/>
            <person name="Michelmore R."/>
            <person name="Lanteri S."/>
        </authorList>
    </citation>
    <scope>NUCLEOTIDE SEQUENCE [LARGE SCALE GENOMIC DNA]</scope>
    <source>
        <strain evidence="3">2C</strain>
    </source>
</reference>
<feature type="domain" description="Amidase" evidence="2">
    <location>
        <begin position="31"/>
        <end position="73"/>
    </location>
</feature>
<dbReference type="STRING" id="59895.A0A103YKS2"/>
<dbReference type="GO" id="GO:0047412">
    <property type="term" value="F:N-(long-chain-acyl)ethanolamine deacylase activity"/>
    <property type="evidence" value="ECO:0007669"/>
    <property type="project" value="TreeGrafter"/>
</dbReference>
<organism evidence="3 4">
    <name type="scientific">Cynara cardunculus var. scolymus</name>
    <name type="common">Globe artichoke</name>
    <name type="synonym">Cynara scolymus</name>
    <dbReference type="NCBI Taxonomy" id="59895"/>
    <lineage>
        <taxon>Eukaryota</taxon>
        <taxon>Viridiplantae</taxon>
        <taxon>Streptophyta</taxon>
        <taxon>Embryophyta</taxon>
        <taxon>Tracheophyta</taxon>
        <taxon>Spermatophyta</taxon>
        <taxon>Magnoliopsida</taxon>
        <taxon>eudicotyledons</taxon>
        <taxon>Gunneridae</taxon>
        <taxon>Pentapetalae</taxon>
        <taxon>asterids</taxon>
        <taxon>campanulids</taxon>
        <taxon>Asterales</taxon>
        <taxon>Asteraceae</taxon>
        <taxon>Carduoideae</taxon>
        <taxon>Cardueae</taxon>
        <taxon>Carduinae</taxon>
        <taxon>Cynara</taxon>
    </lineage>
</organism>
<gene>
    <name evidence="3" type="ORF">Ccrd_010718</name>
</gene>
<dbReference type="PANTHER" id="PTHR11895:SF156">
    <property type="entry name" value="FATTY ACID AMIDE HYDROLASE"/>
    <property type="match status" value="1"/>
</dbReference>
<dbReference type="EMBL" id="LEKV01000986">
    <property type="protein sequence ID" value="KVI10883.1"/>
    <property type="molecule type" value="Genomic_DNA"/>
</dbReference>
<dbReference type="InterPro" id="IPR000120">
    <property type="entry name" value="Amidase"/>
</dbReference>
<dbReference type="InterPro" id="IPR023631">
    <property type="entry name" value="Amidase_dom"/>
</dbReference>
<dbReference type="GO" id="GO:0070291">
    <property type="term" value="P:N-acylethanolamine metabolic process"/>
    <property type="evidence" value="ECO:0007669"/>
    <property type="project" value="TreeGrafter"/>
</dbReference>
<dbReference type="Proteomes" id="UP000243975">
    <property type="component" value="Unassembled WGS sequence"/>
</dbReference>
<sequence length="175" mass="18647">MVLILSHILISVLLVDAHCSCVGKPLSALDETTRNPHNPERYTGGSSSGPAAIVASGICSAALGTDGGGCIHIKAMNLHSFLQLNMVSNNHRALCGGRTVEILGPIASTVEDIMLVILGSMRLGKYSEWFNDVFSPDISTKCEDVLNLLSETHGCKGLRAETKKPVSYFDVLKGH</sequence>
<dbReference type="SUPFAM" id="SSF75304">
    <property type="entry name" value="Amidase signature (AS) enzymes"/>
    <property type="match status" value="1"/>
</dbReference>
<dbReference type="Pfam" id="PF01425">
    <property type="entry name" value="Amidase"/>
    <property type="match status" value="1"/>
</dbReference>
<protein>
    <submittedName>
        <fullName evidence="3">Amidase</fullName>
    </submittedName>
</protein>
<feature type="signal peptide" evidence="1">
    <location>
        <begin position="1"/>
        <end position="17"/>
    </location>
</feature>
<keyword evidence="4" id="KW-1185">Reference proteome</keyword>
<evidence type="ECO:0000313" key="4">
    <source>
        <dbReference type="Proteomes" id="UP000243975"/>
    </source>
</evidence>
<dbReference type="Gramene" id="KVI10883">
    <property type="protein sequence ID" value="KVI10883"/>
    <property type="gene ID" value="Ccrd_010718"/>
</dbReference>
<proteinExistence type="predicted"/>
<feature type="chain" id="PRO_5007119821" evidence="1">
    <location>
        <begin position="18"/>
        <end position="175"/>
    </location>
</feature>
<dbReference type="Gene3D" id="3.90.1300.10">
    <property type="entry name" value="Amidase signature (AS) domain"/>
    <property type="match status" value="1"/>
</dbReference>
<accession>A0A103YKS2</accession>
<evidence type="ECO:0000259" key="2">
    <source>
        <dbReference type="Pfam" id="PF01425"/>
    </source>
</evidence>
<dbReference type="GO" id="GO:0016020">
    <property type="term" value="C:membrane"/>
    <property type="evidence" value="ECO:0007669"/>
    <property type="project" value="TreeGrafter"/>
</dbReference>
<dbReference type="PANTHER" id="PTHR11895">
    <property type="entry name" value="TRANSAMIDASE"/>
    <property type="match status" value="1"/>
</dbReference>
<name>A0A103YKS2_CYNCS</name>
<keyword evidence="1" id="KW-0732">Signal</keyword>
<dbReference type="AlphaFoldDB" id="A0A103YKS2"/>
<dbReference type="InterPro" id="IPR036928">
    <property type="entry name" value="AS_sf"/>
</dbReference>
<evidence type="ECO:0000256" key="1">
    <source>
        <dbReference type="SAM" id="SignalP"/>
    </source>
</evidence>